<keyword evidence="1" id="KW-0812">Transmembrane</keyword>
<sequence>MIETAERGLIFIIGIFMGILAGDALNDLTKKLMKNARRKTKRQI</sequence>
<evidence type="ECO:0000313" key="2">
    <source>
        <dbReference type="EMBL" id="KKN58020.1"/>
    </source>
</evidence>
<keyword evidence="1" id="KW-1133">Transmembrane helix</keyword>
<dbReference type="EMBL" id="LAZR01000780">
    <property type="protein sequence ID" value="KKN58020.1"/>
    <property type="molecule type" value="Genomic_DNA"/>
</dbReference>
<protein>
    <submittedName>
        <fullName evidence="2">Uncharacterized protein</fullName>
    </submittedName>
</protein>
<name>A0A0F9RN92_9ZZZZ</name>
<gene>
    <name evidence="2" type="ORF">LCGC14_0556780</name>
</gene>
<dbReference type="AlphaFoldDB" id="A0A0F9RN92"/>
<organism evidence="2">
    <name type="scientific">marine sediment metagenome</name>
    <dbReference type="NCBI Taxonomy" id="412755"/>
    <lineage>
        <taxon>unclassified sequences</taxon>
        <taxon>metagenomes</taxon>
        <taxon>ecological metagenomes</taxon>
    </lineage>
</organism>
<keyword evidence="1" id="KW-0472">Membrane</keyword>
<evidence type="ECO:0000256" key="1">
    <source>
        <dbReference type="SAM" id="Phobius"/>
    </source>
</evidence>
<proteinExistence type="predicted"/>
<accession>A0A0F9RN92</accession>
<comment type="caution">
    <text evidence="2">The sequence shown here is derived from an EMBL/GenBank/DDBJ whole genome shotgun (WGS) entry which is preliminary data.</text>
</comment>
<feature type="transmembrane region" description="Helical" evidence="1">
    <location>
        <begin position="6"/>
        <end position="25"/>
    </location>
</feature>
<reference evidence="2" key="1">
    <citation type="journal article" date="2015" name="Nature">
        <title>Complex archaea that bridge the gap between prokaryotes and eukaryotes.</title>
        <authorList>
            <person name="Spang A."/>
            <person name="Saw J.H."/>
            <person name="Jorgensen S.L."/>
            <person name="Zaremba-Niedzwiedzka K."/>
            <person name="Martijn J."/>
            <person name="Lind A.E."/>
            <person name="van Eijk R."/>
            <person name="Schleper C."/>
            <person name="Guy L."/>
            <person name="Ettema T.J."/>
        </authorList>
    </citation>
    <scope>NUCLEOTIDE SEQUENCE</scope>
</reference>